<dbReference type="InterPro" id="IPR006047">
    <property type="entry name" value="GH13_cat_dom"/>
</dbReference>
<organism evidence="2 3">
    <name type="scientific">Bosea lupini</name>
    <dbReference type="NCBI Taxonomy" id="1036779"/>
    <lineage>
        <taxon>Bacteria</taxon>
        <taxon>Pseudomonadati</taxon>
        <taxon>Pseudomonadota</taxon>
        <taxon>Alphaproteobacteria</taxon>
        <taxon>Hyphomicrobiales</taxon>
        <taxon>Boseaceae</taxon>
        <taxon>Bosea</taxon>
    </lineage>
</organism>
<dbReference type="PANTHER" id="PTHR10357">
    <property type="entry name" value="ALPHA-AMYLASE FAMILY MEMBER"/>
    <property type="match status" value="1"/>
</dbReference>
<evidence type="ECO:0000313" key="2">
    <source>
        <dbReference type="EMBL" id="SEM46458.1"/>
    </source>
</evidence>
<evidence type="ECO:0000313" key="3">
    <source>
        <dbReference type="Proteomes" id="UP000199664"/>
    </source>
</evidence>
<dbReference type="PANTHER" id="PTHR10357:SF216">
    <property type="entry name" value="MALTOOLIGOSYL TREHALOSE SYNTHASE-RELATED"/>
    <property type="match status" value="1"/>
</dbReference>
<dbReference type="Gene3D" id="3.20.20.80">
    <property type="entry name" value="Glycosidases"/>
    <property type="match status" value="1"/>
</dbReference>
<accession>A0A1H7YMD6</accession>
<dbReference type="EMBL" id="FOAN01000012">
    <property type="protein sequence ID" value="SEM46458.1"/>
    <property type="molecule type" value="Genomic_DNA"/>
</dbReference>
<name>A0A1H7YMD6_9HYPH</name>
<dbReference type="Pfam" id="PF00128">
    <property type="entry name" value="Alpha-amylase"/>
    <property type="match status" value="1"/>
</dbReference>
<dbReference type="CDD" id="cd11336">
    <property type="entry name" value="AmyAc_MTSase"/>
    <property type="match status" value="1"/>
</dbReference>
<dbReference type="STRING" id="1036779.SAMN04515666_1128"/>
<dbReference type="AlphaFoldDB" id="A0A1H7YMD6"/>
<dbReference type="SMART" id="SM00642">
    <property type="entry name" value="Aamy"/>
    <property type="match status" value="1"/>
</dbReference>
<dbReference type="Gene3D" id="1.10.10.470">
    <property type="entry name" value="Maltooligosyl trehalose synthase, domain 4"/>
    <property type="match status" value="1"/>
</dbReference>
<dbReference type="GO" id="GO:0005992">
    <property type="term" value="P:trehalose biosynthetic process"/>
    <property type="evidence" value="ECO:0007669"/>
    <property type="project" value="TreeGrafter"/>
</dbReference>
<sequence>MHQLNAVVSTYRLQFHRDFPFSKACDLAGYLRQLGISHVYSSPILAARSGSLHGYDVISYDEINPELGGAKGFRAMAEAFRCEGIGIILDIVPNHVAVGGDDNAMWLDLLKRGRGSVFATWFDVDFDEGDPVLAGRIHLPFLGEPFGDALDQGKIALVDDPSRQGFALRYSEHLFPVREEDDAEIRAAGGAEAEWDGESLRALIERQHYHLDYWRNASDRLNWRRFFEVTQLAGIRIEEPDAFEAAHRLAFAFYEEGLIDGLRIDHVDGLSDPAGYCAKLRARLETLSPRRPSWATPGPAWLIVEKILAPGEHLPADWGVDGTTGYDFMDQVAALLHDGRAEPALASLWSEVSGRPAAFSDEEQSARREVLEHGFEGQLEYVVDRLMALAAAAGRDVDIPRGAMRRATAALVCNMHSYRTYLIGADGIEDPGPFFQDALETTRAQPQAEHLALDFIGAAMTGRESELPADLRAAAVQRFNQLTSPLAARSVEDTAFYRYGRLLSRNDVGFDAARLALSVTEFHDLMRERVTAQPRSMLALATHDHKRGADVRARLAVISEDAQRWRETVEGWFALNDAIRPAELDRGDEYQLYQMLVGSWPLDGSAVAGEFADRLSAWWRKALREAKLKTGWLSPNESYEQVAELFLRGALDPSRSATFLRSIEDHVGTIAPAAALNGIVQLILQCTAPGVPDTYQGTEFWDLSMVDPDNRRPVDFAARIQALASEADESMLRHRWRDGRLKQQVLHRLLQARRAKPDLFIGAPYRPLSVTGTRQNDVVAFVRETQSAALLVVIPLRCASMISPALTLPSAWWQDTMIELPAVGGEWTPLIGGSVSGHALAPGEAGGDLPCRVAIAER</sequence>
<dbReference type="NCBIfam" id="TIGR02401">
    <property type="entry name" value="trehalose_TreY"/>
    <property type="match status" value="1"/>
</dbReference>
<dbReference type="GO" id="GO:0047470">
    <property type="term" value="F:(1,4)-alpha-D-glucan 1-alpha-D-glucosylmutase activity"/>
    <property type="evidence" value="ECO:0007669"/>
    <property type="project" value="TreeGrafter"/>
</dbReference>
<protein>
    <submittedName>
        <fullName evidence="2">Maltooligosyl trehalose synthase</fullName>
    </submittedName>
</protein>
<proteinExistence type="predicted"/>
<dbReference type="GO" id="GO:0030980">
    <property type="term" value="P:alpha-glucan catabolic process"/>
    <property type="evidence" value="ECO:0007669"/>
    <property type="project" value="TreeGrafter"/>
</dbReference>
<dbReference type="Gene3D" id="3.30.1590.10">
    <property type="entry name" value="Maltooligosyl trehalose synthase, domain 2"/>
    <property type="match status" value="1"/>
</dbReference>
<dbReference type="Proteomes" id="UP000199664">
    <property type="component" value="Unassembled WGS sequence"/>
</dbReference>
<dbReference type="SUPFAM" id="SSF51445">
    <property type="entry name" value="(Trans)glycosidases"/>
    <property type="match status" value="1"/>
</dbReference>
<keyword evidence="3" id="KW-1185">Reference proteome</keyword>
<feature type="domain" description="Glycosyl hydrolase family 13 catalytic" evidence="1">
    <location>
        <begin position="9"/>
        <end position="463"/>
    </location>
</feature>
<dbReference type="InterPro" id="IPR013797">
    <property type="entry name" value="Maltooligo_trehalose_synth_4"/>
</dbReference>
<dbReference type="Gene3D" id="1.10.150.200">
    <property type="entry name" value="Maltooligosyl trehalose synthase, domain 3"/>
    <property type="match status" value="1"/>
</dbReference>
<reference evidence="3" key="1">
    <citation type="submission" date="2016-10" db="EMBL/GenBank/DDBJ databases">
        <authorList>
            <person name="Varghese N."/>
            <person name="Submissions S."/>
        </authorList>
    </citation>
    <scope>NUCLEOTIDE SEQUENCE [LARGE SCALE GENOMIC DNA]</scope>
    <source>
        <strain evidence="3">LMG 26383,CCUG 61248,R- 45681</strain>
    </source>
</reference>
<dbReference type="InterPro" id="IPR017853">
    <property type="entry name" value="GH"/>
</dbReference>
<gene>
    <name evidence="2" type="ORF">SAMN04515666_1128</name>
</gene>
<dbReference type="InterPro" id="IPR012767">
    <property type="entry name" value="Trehalose_TreY"/>
</dbReference>
<evidence type="ECO:0000259" key="1">
    <source>
        <dbReference type="SMART" id="SM00642"/>
    </source>
</evidence>